<keyword evidence="4" id="KW-0677">Repeat</keyword>
<keyword evidence="11" id="KW-0966">Cell projection</keyword>
<dbReference type="GO" id="GO:0000146">
    <property type="term" value="F:microfilament motor activity"/>
    <property type="evidence" value="ECO:0007669"/>
    <property type="project" value="TreeGrafter"/>
</dbReference>
<dbReference type="OrthoDB" id="6108017at2759"/>
<dbReference type="GO" id="GO:0005524">
    <property type="term" value="F:ATP binding"/>
    <property type="evidence" value="ECO:0007669"/>
    <property type="project" value="UniProtKB-UniRule"/>
</dbReference>
<feature type="binding site" evidence="12">
    <location>
        <begin position="421"/>
        <end position="428"/>
    </location>
    <ligand>
        <name>ATP</name>
        <dbReference type="ChEBI" id="CHEBI:30616"/>
    </ligand>
</feature>
<dbReference type="SMART" id="SM00242">
    <property type="entry name" value="MYSc"/>
    <property type="match status" value="1"/>
</dbReference>
<dbReference type="GO" id="GO:0042995">
    <property type="term" value="C:cell projection"/>
    <property type="evidence" value="ECO:0007669"/>
    <property type="project" value="UniProtKB-SubCell"/>
</dbReference>
<dbReference type="Gene3D" id="1.20.5.4820">
    <property type="match status" value="1"/>
</dbReference>
<accession>A0A9N9SWQ8</accession>
<feature type="domain" description="Protein kinase" evidence="15">
    <location>
        <begin position="15"/>
        <end position="277"/>
    </location>
</feature>
<dbReference type="InterPro" id="IPR008271">
    <property type="entry name" value="Ser/Thr_kinase_AS"/>
</dbReference>
<dbReference type="InterPro" id="IPR001609">
    <property type="entry name" value="Myosin_head_motor_dom-like"/>
</dbReference>
<keyword evidence="6 12" id="KW-0067">ATP-binding</keyword>
<evidence type="ECO:0000256" key="13">
    <source>
        <dbReference type="PROSITE-ProRule" id="PRU10141"/>
    </source>
</evidence>
<dbReference type="PROSITE" id="PS51456">
    <property type="entry name" value="MYOSIN_MOTOR"/>
    <property type="match status" value="1"/>
</dbReference>
<comment type="caution">
    <text evidence="12">Lacks conserved residue(s) required for the propagation of feature annotation.</text>
</comment>
<evidence type="ECO:0000256" key="10">
    <source>
        <dbReference type="ARBA" id="ARBA00023212"/>
    </source>
</evidence>
<keyword evidence="5 12" id="KW-0547">Nucleotide-binding</keyword>
<evidence type="ECO:0000256" key="5">
    <source>
        <dbReference type="ARBA" id="ARBA00022741"/>
    </source>
</evidence>
<protein>
    <recommendedName>
        <fullName evidence="19">Neither inactivation nor afterpotential protein C</fullName>
    </recommendedName>
</protein>
<dbReference type="Gene3D" id="1.10.510.10">
    <property type="entry name" value="Transferase(Phosphotransferase) domain 1"/>
    <property type="match status" value="1"/>
</dbReference>
<feature type="region of interest" description="Disordered" evidence="14">
    <location>
        <begin position="1218"/>
        <end position="1255"/>
    </location>
</feature>
<keyword evidence="8 12" id="KW-0505">Motor protein</keyword>
<comment type="similarity">
    <text evidence="12">Belongs to the TRAFAC class myosin-kinesin ATPase superfamily. Myosin family.</text>
</comment>
<organism evidence="17 18">
    <name type="scientific">Diabrotica balteata</name>
    <name type="common">Banded cucumber beetle</name>
    <dbReference type="NCBI Taxonomy" id="107213"/>
    <lineage>
        <taxon>Eukaryota</taxon>
        <taxon>Metazoa</taxon>
        <taxon>Ecdysozoa</taxon>
        <taxon>Arthropoda</taxon>
        <taxon>Hexapoda</taxon>
        <taxon>Insecta</taxon>
        <taxon>Pterygota</taxon>
        <taxon>Neoptera</taxon>
        <taxon>Endopterygota</taxon>
        <taxon>Coleoptera</taxon>
        <taxon>Polyphaga</taxon>
        <taxon>Cucujiformia</taxon>
        <taxon>Chrysomeloidea</taxon>
        <taxon>Chrysomelidae</taxon>
        <taxon>Galerucinae</taxon>
        <taxon>Diabroticina</taxon>
        <taxon>Diabroticites</taxon>
        <taxon>Diabrotica</taxon>
    </lineage>
</organism>
<evidence type="ECO:0000313" key="17">
    <source>
        <dbReference type="EMBL" id="CAG9829505.1"/>
    </source>
</evidence>
<dbReference type="SMART" id="SM00220">
    <property type="entry name" value="S_TKc"/>
    <property type="match status" value="1"/>
</dbReference>
<keyword evidence="7 12" id="KW-0518">Myosin</keyword>
<dbReference type="PRINTS" id="PR00193">
    <property type="entry name" value="MYOSINHEAVY"/>
</dbReference>
<comment type="subcellular location">
    <subcellularLocation>
        <location evidence="2">Cell projection</location>
    </subcellularLocation>
    <subcellularLocation>
        <location evidence="1">Cytoplasm</location>
        <location evidence="1">Cytoskeleton</location>
    </subcellularLocation>
</comment>
<feature type="binding site" evidence="13">
    <location>
        <position position="45"/>
    </location>
    <ligand>
        <name>ATP</name>
        <dbReference type="ChEBI" id="CHEBI:30616"/>
    </ligand>
</feature>
<evidence type="ECO:0000256" key="12">
    <source>
        <dbReference type="PROSITE-ProRule" id="PRU00782"/>
    </source>
</evidence>
<evidence type="ECO:0000256" key="4">
    <source>
        <dbReference type="ARBA" id="ARBA00022737"/>
    </source>
</evidence>
<dbReference type="Gene3D" id="3.40.850.10">
    <property type="entry name" value="Kinesin motor domain"/>
    <property type="match status" value="1"/>
</dbReference>
<dbReference type="InterPro" id="IPR011009">
    <property type="entry name" value="Kinase-like_dom_sf"/>
</dbReference>
<evidence type="ECO:0000256" key="1">
    <source>
        <dbReference type="ARBA" id="ARBA00004245"/>
    </source>
</evidence>
<dbReference type="InterPro" id="IPR027417">
    <property type="entry name" value="P-loop_NTPase"/>
</dbReference>
<dbReference type="PANTHER" id="PTHR46256:SF2">
    <property type="entry name" value="NEITHER INACTIVATION NOR AFTERPOTENTIAL PROTEIN C"/>
    <property type="match status" value="1"/>
</dbReference>
<dbReference type="Gene3D" id="1.10.10.820">
    <property type="match status" value="1"/>
</dbReference>
<dbReference type="GO" id="GO:0003779">
    <property type="term" value="F:actin binding"/>
    <property type="evidence" value="ECO:0007669"/>
    <property type="project" value="UniProtKB-KW"/>
</dbReference>
<dbReference type="InterPro" id="IPR000719">
    <property type="entry name" value="Prot_kinase_dom"/>
</dbReference>
<dbReference type="GO" id="GO:0004674">
    <property type="term" value="F:protein serine/threonine kinase activity"/>
    <property type="evidence" value="ECO:0007669"/>
    <property type="project" value="TreeGrafter"/>
</dbReference>
<evidence type="ECO:0000313" key="18">
    <source>
        <dbReference type="Proteomes" id="UP001153709"/>
    </source>
</evidence>
<feature type="compositionally biased region" description="Basic and acidic residues" evidence="14">
    <location>
        <begin position="1218"/>
        <end position="1227"/>
    </location>
</feature>
<keyword evidence="3" id="KW-0963">Cytoplasm</keyword>
<keyword evidence="18" id="KW-1185">Reference proteome</keyword>
<keyword evidence="10" id="KW-0206">Cytoskeleton</keyword>
<name>A0A9N9SWQ8_DIABA</name>
<dbReference type="SUPFAM" id="SSF52540">
    <property type="entry name" value="P-loop containing nucleoside triphosphate hydrolases"/>
    <property type="match status" value="1"/>
</dbReference>
<dbReference type="PROSITE" id="PS00107">
    <property type="entry name" value="PROTEIN_KINASE_ATP"/>
    <property type="match status" value="1"/>
</dbReference>
<dbReference type="InterPro" id="IPR036961">
    <property type="entry name" value="Kinesin_motor_dom_sf"/>
</dbReference>
<dbReference type="PROSITE" id="PS00108">
    <property type="entry name" value="PROTEIN_KINASE_ST"/>
    <property type="match status" value="1"/>
</dbReference>
<evidence type="ECO:0000256" key="8">
    <source>
        <dbReference type="ARBA" id="ARBA00023175"/>
    </source>
</evidence>
<evidence type="ECO:0000256" key="14">
    <source>
        <dbReference type="SAM" id="MobiDB-lite"/>
    </source>
</evidence>
<dbReference type="EMBL" id="OU898277">
    <property type="protein sequence ID" value="CAG9829505.1"/>
    <property type="molecule type" value="Genomic_DNA"/>
</dbReference>
<evidence type="ECO:0000259" key="16">
    <source>
        <dbReference type="PROSITE" id="PS51456"/>
    </source>
</evidence>
<evidence type="ECO:0008006" key="19">
    <source>
        <dbReference type="Google" id="ProtNLM"/>
    </source>
</evidence>
<dbReference type="PROSITE" id="PS50011">
    <property type="entry name" value="PROTEIN_KINASE_DOM"/>
    <property type="match status" value="1"/>
</dbReference>
<keyword evidence="9 12" id="KW-0009">Actin-binding</keyword>
<evidence type="ECO:0000256" key="11">
    <source>
        <dbReference type="ARBA" id="ARBA00023273"/>
    </source>
</evidence>
<reference evidence="17" key="1">
    <citation type="submission" date="2022-01" db="EMBL/GenBank/DDBJ databases">
        <authorList>
            <person name="King R."/>
        </authorList>
    </citation>
    <scope>NUCLEOTIDE SEQUENCE</scope>
</reference>
<evidence type="ECO:0000256" key="6">
    <source>
        <dbReference type="ARBA" id="ARBA00022840"/>
    </source>
</evidence>
<dbReference type="GO" id="GO:0016459">
    <property type="term" value="C:myosin complex"/>
    <property type="evidence" value="ECO:0007669"/>
    <property type="project" value="UniProtKB-KW"/>
</dbReference>
<dbReference type="InterPro" id="IPR052409">
    <property type="entry name" value="Myosin-III_kinase_activity"/>
</dbReference>
<dbReference type="Pfam" id="PF00063">
    <property type="entry name" value="Myosin_head"/>
    <property type="match status" value="1"/>
</dbReference>
<evidence type="ECO:0000256" key="9">
    <source>
        <dbReference type="ARBA" id="ARBA00023203"/>
    </source>
</evidence>
<evidence type="ECO:0000256" key="3">
    <source>
        <dbReference type="ARBA" id="ARBA00022490"/>
    </source>
</evidence>
<proteinExistence type="inferred from homology"/>
<dbReference type="PROSITE" id="PS50096">
    <property type="entry name" value="IQ"/>
    <property type="match status" value="1"/>
</dbReference>
<dbReference type="Proteomes" id="UP001153709">
    <property type="component" value="Chromosome 2"/>
</dbReference>
<dbReference type="PANTHER" id="PTHR46256">
    <property type="entry name" value="AGAP011099-PA"/>
    <property type="match status" value="1"/>
</dbReference>
<dbReference type="Pfam" id="PF00069">
    <property type="entry name" value="Pkinase"/>
    <property type="match status" value="1"/>
</dbReference>
<dbReference type="GO" id="GO:0030832">
    <property type="term" value="P:regulation of actin filament length"/>
    <property type="evidence" value="ECO:0007669"/>
    <property type="project" value="TreeGrafter"/>
</dbReference>
<evidence type="ECO:0000259" key="15">
    <source>
        <dbReference type="PROSITE" id="PS50011"/>
    </source>
</evidence>
<dbReference type="SUPFAM" id="SSF56112">
    <property type="entry name" value="Protein kinase-like (PK-like)"/>
    <property type="match status" value="1"/>
</dbReference>
<feature type="domain" description="Myosin motor" evidence="16">
    <location>
        <begin position="328"/>
        <end position="1028"/>
    </location>
</feature>
<dbReference type="Gene3D" id="1.20.120.720">
    <property type="entry name" value="Myosin VI head, motor domain, U50 subdomain"/>
    <property type="match status" value="1"/>
</dbReference>
<dbReference type="Gene3D" id="1.20.58.530">
    <property type="match status" value="1"/>
</dbReference>
<evidence type="ECO:0000256" key="2">
    <source>
        <dbReference type="ARBA" id="ARBA00004316"/>
    </source>
</evidence>
<gene>
    <name evidence="17" type="ORF">DIABBA_LOCUS3306</name>
</gene>
<evidence type="ECO:0000256" key="7">
    <source>
        <dbReference type="ARBA" id="ARBA00023123"/>
    </source>
</evidence>
<sequence>MKVDFSDIPAPSDRYEISDIVGYGVYGKIYIATDIQASKKKVAIKCQKYETGCKEFVEEEYKILKDFSSHINIVDFYGIFKKSNEIWFVLEPCEGGSVIDLVNRLFAKNRRMVEEHIAYVIKETVRGLIYLHENKIVHRDLKGSNILLTKEGEVKICDFGLSRIRNQMDEMLSVILGSPSWMAPEVVSVGTKKISGYNDRVDVWSLGITAIELAEGKAPYEGMNPSRALFQIVANPPPTLRKVSTWTENFHDFIGECLVKDFEYRPCMMEIIEHPFLEEIPENNYHLTMELKSLISDVRSIKLKPKTPDVVVHGKFLKKDIDVDLEPMYEEDLAALHPITERDILELLEKRAEMGEYYTYVGDILLSLNPNERRLIYGTEFHEKYQFKSRSDNAPHIYSVADTAYQNALHHKTVQQIVFLGETGSGKTSNYLHLIDHLFYLGENTSVSSSRIKNAVQLLHSLMHASTPSNNYGTRAVFKTEVNYGKTGKLSGASFKIHCIEKSRVSSTDMLQSNFHIFYYFYDGITSTPMYEKYKLSTSRDYAFLRTQKKSKTNTPRDDVAANIIKYKKLCGYMEELQFSSQDTATIHSVLAAILHLGEIVFEENKDTVAVIQNKQEVEEFADLLEVESKKISWALTNYCVIKDGNAYKVRHSSNEAIEVRNVLVNTLYARLVDYIVGTINNKLSFGKAIFGNTYIVKILDFFGFECFKDNRFSQLLVNTFNEQLHYHFLQRVFAWELQDLQEEDIDFVPINYYKNKDTLNEILGNSEGLLAIIDDASKKGHRGRYITDNIYNEEKRKILVYDEDSFSIVHYTGKVTYNCRKMPNRNRDFLAPEIIETMRNSRNPIISLMFTSKLDRTGNMVMPSEEARKNKYVFGSKMAMEREYSQIKKMRTQSTIFRSLCIELLRELSVGSGSGGTHFVRCVRTDLKGVPRNFKRELVKHQLRAMAVAETAKIRQNGFSQRISFPEFLRRYKYLAFDFDENVDITKDNCRLLMIRLKMEDWALGKSKVFLKYYNEEYLSRLYETHVKKIIKIQSILRGFLVKCRMAKQEKKDRKVVVEQIKTKRRDSLMTEDEAAEVIQKAYRNAARRKEVLESYSQLEEEDKTFIRPFARKWKSQSLFSVLMRYRAKRVQDFFNLSQQVHLYNMNSYHKLQQTKEGIDLNNVDDKAQVGSYLDEISNSVLKLYFRLEDIPFYNTSYMSDLLTNIGDIRSKEESWDSPYRWRESRSQTNEESTDDDLDTSDALANTNYRREPDEEIVALASPVESENGKEAKDMANEDIKAFGRKIADPKVNFNITADAETPYKANLRKIEGSYKNKPNPDFLKNSSPANKDFEFIKATPVSIKPRYHVDPVEELKNIYRKDNNTADDDPPFNFQGMLRKTNFRRDSLKDAVQTIRKLSLTKENIDMGSKINKFEHNIHKPSKEIAKDNDIKNNHTNYINSKVNHVDSTPIKNTDTNNKQDYVPEFNNIPSCSKENHIDEELTAENDVNKGTLVKVEIAPGLILEGIEFDI</sequence>
<dbReference type="InterPro" id="IPR017441">
    <property type="entry name" value="Protein_kinase_ATP_BS"/>
</dbReference>